<organism evidence="8 9">
    <name type="scientific">Penicillium subrubescens</name>
    <dbReference type="NCBI Taxonomy" id="1316194"/>
    <lineage>
        <taxon>Eukaryota</taxon>
        <taxon>Fungi</taxon>
        <taxon>Dikarya</taxon>
        <taxon>Ascomycota</taxon>
        <taxon>Pezizomycotina</taxon>
        <taxon>Eurotiomycetes</taxon>
        <taxon>Eurotiomycetidae</taxon>
        <taxon>Eurotiales</taxon>
        <taxon>Aspergillaceae</taxon>
        <taxon>Penicillium</taxon>
    </lineage>
</organism>
<evidence type="ECO:0000313" key="8">
    <source>
        <dbReference type="EMBL" id="OKP10689.1"/>
    </source>
</evidence>
<dbReference type="CDD" id="cd12148">
    <property type="entry name" value="fungal_TF_MHR"/>
    <property type="match status" value="1"/>
</dbReference>
<sequence length="251" mass="28370">MGILQFNVNVCRYTRSLEERIAELEAQLSQTHQIETSNSQQRVVIQSAPIDDSTVLDDVDRNPERNESEPVRNSVRLLDAELDSSHTHAFDEANLALETQHAQHLVVPSCTSTSGITFSSPLYTTGLITSSIPGDQCGHTSLLTSILATLTKGAPCGISPPGDRALSHVHLSPNIATQLLSPDHFIRLPKHVEDTLIKIYLERVNPRYPFLHVSTFLEWYETWKARPKEQPIPNQKYRWKDFFVTMVWSKE</sequence>
<keyword evidence="3" id="KW-0862">Zinc</keyword>
<dbReference type="GO" id="GO:0005634">
    <property type="term" value="C:nucleus"/>
    <property type="evidence" value="ECO:0007669"/>
    <property type="project" value="UniProtKB-SubCell"/>
</dbReference>
<keyword evidence="9" id="KW-1185">Reference proteome</keyword>
<evidence type="ECO:0000256" key="4">
    <source>
        <dbReference type="ARBA" id="ARBA00023015"/>
    </source>
</evidence>
<evidence type="ECO:0000256" key="1">
    <source>
        <dbReference type="ARBA" id="ARBA00004123"/>
    </source>
</evidence>
<evidence type="ECO:0000256" key="5">
    <source>
        <dbReference type="ARBA" id="ARBA00023125"/>
    </source>
</evidence>
<keyword evidence="2" id="KW-0479">Metal-binding</keyword>
<dbReference type="GO" id="GO:0000981">
    <property type="term" value="F:DNA-binding transcription factor activity, RNA polymerase II-specific"/>
    <property type="evidence" value="ECO:0007669"/>
    <property type="project" value="TreeGrafter"/>
</dbReference>
<evidence type="ECO:0000256" key="7">
    <source>
        <dbReference type="ARBA" id="ARBA00023242"/>
    </source>
</evidence>
<keyword evidence="6" id="KW-0804">Transcription</keyword>
<dbReference type="PANTHER" id="PTHR47782:SF12">
    <property type="entry name" value="ZN(II)2CYS6 TRANSCRIPTION FACTOR (EUROFUNG)"/>
    <property type="match status" value="1"/>
</dbReference>
<evidence type="ECO:0000313" key="9">
    <source>
        <dbReference type="Proteomes" id="UP000186955"/>
    </source>
</evidence>
<dbReference type="Proteomes" id="UP000186955">
    <property type="component" value="Unassembled WGS sequence"/>
</dbReference>
<keyword evidence="7" id="KW-0539">Nucleus</keyword>
<accession>A0A1Q5UDZ6</accession>
<comment type="caution">
    <text evidence="8">The sequence shown here is derived from an EMBL/GenBank/DDBJ whole genome shotgun (WGS) entry which is preliminary data.</text>
</comment>
<dbReference type="GO" id="GO:0046872">
    <property type="term" value="F:metal ion binding"/>
    <property type="evidence" value="ECO:0007669"/>
    <property type="project" value="UniProtKB-KW"/>
</dbReference>
<dbReference type="GO" id="GO:0043565">
    <property type="term" value="F:sequence-specific DNA binding"/>
    <property type="evidence" value="ECO:0007669"/>
    <property type="project" value="TreeGrafter"/>
</dbReference>
<dbReference type="GO" id="GO:0045944">
    <property type="term" value="P:positive regulation of transcription by RNA polymerase II"/>
    <property type="evidence" value="ECO:0007669"/>
    <property type="project" value="TreeGrafter"/>
</dbReference>
<dbReference type="PANTHER" id="PTHR47782">
    <property type="entry name" value="ZN(II)2CYS6 TRANSCRIPTION FACTOR (EUROFUNG)-RELATED"/>
    <property type="match status" value="1"/>
</dbReference>
<comment type="subcellular location">
    <subcellularLocation>
        <location evidence="1">Nucleus</location>
    </subcellularLocation>
</comment>
<evidence type="ECO:0000256" key="6">
    <source>
        <dbReference type="ARBA" id="ARBA00023163"/>
    </source>
</evidence>
<dbReference type="STRING" id="1316194.A0A1Q5UDZ6"/>
<protein>
    <submittedName>
        <fullName evidence="8">Uncharacterized protein</fullName>
    </submittedName>
</protein>
<evidence type="ECO:0000256" key="3">
    <source>
        <dbReference type="ARBA" id="ARBA00022833"/>
    </source>
</evidence>
<dbReference type="EMBL" id="MNBE01000313">
    <property type="protein sequence ID" value="OKP10689.1"/>
    <property type="molecule type" value="Genomic_DNA"/>
</dbReference>
<reference evidence="8 9" key="1">
    <citation type="submission" date="2016-10" db="EMBL/GenBank/DDBJ databases">
        <title>Genome sequence of the ascomycete fungus Penicillium subrubescens.</title>
        <authorList>
            <person name="De Vries R.P."/>
            <person name="Peng M."/>
            <person name="Dilokpimol A."/>
            <person name="Hilden K."/>
            <person name="Makela M.R."/>
            <person name="Grigoriev I."/>
            <person name="Riley R."/>
            <person name="Granchi Z."/>
        </authorList>
    </citation>
    <scope>NUCLEOTIDE SEQUENCE [LARGE SCALE GENOMIC DNA]</scope>
    <source>
        <strain evidence="8 9">CBS 132785</strain>
    </source>
</reference>
<dbReference type="InterPro" id="IPR052202">
    <property type="entry name" value="Yeast_MetPath_Reg"/>
</dbReference>
<keyword evidence="5" id="KW-0238">DNA-binding</keyword>
<dbReference type="AlphaFoldDB" id="A0A1Q5UDZ6"/>
<name>A0A1Q5UDZ6_9EURO</name>
<proteinExistence type="predicted"/>
<gene>
    <name evidence="8" type="ORF">PENSUB_3992</name>
</gene>
<keyword evidence="4" id="KW-0805">Transcription regulation</keyword>
<evidence type="ECO:0000256" key="2">
    <source>
        <dbReference type="ARBA" id="ARBA00022723"/>
    </source>
</evidence>